<feature type="region of interest" description="Disordered" evidence="1">
    <location>
        <begin position="278"/>
        <end position="297"/>
    </location>
</feature>
<comment type="caution">
    <text evidence="3">The sequence shown here is derived from an EMBL/GenBank/DDBJ whole genome shotgun (WGS) entry which is preliminary data.</text>
</comment>
<feature type="compositionally biased region" description="Basic and acidic residues" evidence="1">
    <location>
        <begin position="446"/>
        <end position="458"/>
    </location>
</feature>
<keyword evidence="4" id="KW-1185">Reference proteome</keyword>
<dbReference type="VEuPathDB" id="VectorBase:RSAN_055264"/>
<feature type="compositionally biased region" description="Basic and acidic residues" evidence="1">
    <location>
        <begin position="217"/>
        <end position="243"/>
    </location>
</feature>
<dbReference type="AlphaFoldDB" id="A0A9D4PMG9"/>
<feature type="compositionally biased region" description="Basic and acidic residues" evidence="1">
    <location>
        <begin position="420"/>
        <end position="430"/>
    </location>
</feature>
<feature type="region of interest" description="Disordered" evidence="1">
    <location>
        <begin position="217"/>
        <end position="253"/>
    </location>
</feature>
<reference evidence="3" key="2">
    <citation type="submission" date="2021-09" db="EMBL/GenBank/DDBJ databases">
        <authorList>
            <person name="Jia N."/>
            <person name="Wang J."/>
            <person name="Shi W."/>
            <person name="Du L."/>
            <person name="Sun Y."/>
            <person name="Zhan W."/>
            <person name="Jiang J."/>
            <person name="Wang Q."/>
            <person name="Zhang B."/>
            <person name="Ji P."/>
            <person name="Sakyi L.B."/>
            <person name="Cui X."/>
            <person name="Yuan T."/>
            <person name="Jiang B."/>
            <person name="Yang W."/>
            <person name="Lam T.T.-Y."/>
            <person name="Chang Q."/>
            <person name="Ding S."/>
            <person name="Wang X."/>
            <person name="Zhu J."/>
            <person name="Ruan X."/>
            <person name="Zhao L."/>
            <person name="Wei J."/>
            <person name="Que T."/>
            <person name="Du C."/>
            <person name="Cheng J."/>
            <person name="Dai P."/>
            <person name="Han X."/>
            <person name="Huang E."/>
            <person name="Gao Y."/>
            <person name="Liu J."/>
            <person name="Shao H."/>
            <person name="Ye R."/>
            <person name="Li L."/>
            <person name="Wei W."/>
            <person name="Wang X."/>
            <person name="Wang C."/>
            <person name="Huo Q."/>
            <person name="Li W."/>
            <person name="Guo W."/>
            <person name="Chen H."/>
            <person name="Chen S."/>
            <person name="Zhou L."/>
            <person name="Zhou L."/>
            <person name="Ni X."/>
            <person name="Tian J."/>
            <person name="Zhou Y."/>
            <person name="Sheng Y."/>
            <person name="Liu T."/>
            <person name="Pan Y."/>
            <person name="Xia L."/>
            <person name="Li J."/>
            <person name="Zhao F."/>
            <person name="Cao W."/>
        </authorList>
    </citation>
    <scope>NUCLEOTIDE SEQUENCE</scope>
    <source>
        <strain evidence="3">Rsan-2018</strain>
        <tissue evidence="3">Larvae</tissue>
    </source>
</reference>
<keyword evidence="2" id="KW-0812">Transmembrane</keyword>
<reference evidence="3" key="1">
    <citation type="journal article" date="2020" name="Cell">
        <title>Large-Scale Comparative Analyses of Tick Genomes Elucidate Their Genetic Diversity and Vector Capacities.</title>
        <authorList>
            <consortium name="Tick Genome and Microbiome Consortium (TIGMIC)"/>
            <person name="Jia N."/>
            <person name="Wang J."/>
            <person name="Shi W."/>
            <person name="Du L."/>
            <person name="Sun Y."/>
            <person name="Zhan W."/>
            <person name="Jiang J.F."/>
            <person name="Wang Q."/>
            <person name="Zhang B."/>
            <person name="Ji P."/>
            <person name="Bell-Sakyi L."/>
            <person name="Cui X.M."/>
            <person name="Yuan T.T."/>
            <person name="Jiang B.G."/>
            <person name="Yang W.F."/>
            <person name="Lam T.T."/>
            <person name="Chang Q.C."/>
            <person name="Ding S.J."/>
            <person name="Wang X.J."/>
            <person name="Zhu J.G."/>
            <person name="Ruan X.D."/>
            <person name="Zhao L."/>
            <person name="Wei J.T."/>
            <person name="Ye R.Z."/>
            <person name="Que T.C."/>
            <person name="Du C.H."/>
            <person name="Zhou Y.H."/>
            <person name="Cheng J.X."/>
            <person name="Dai P.F."/>
            <person name="Guo W.B."/>
            <person name="Han X.H."/>
            <person name="Huang E.J."/>
            <person name="Li L.F."/>
            <person name="Wei W."/>
            <person name="Gao Y.C."/>
            <person name="Liu J.Z."/>
            <person name="Shao H.Z."/>
            <person name="Wang X."/>
            <person name="Wang C.C."/>
            <person name="Yang T.C."/>
            <person name="Huo Q.B."/>
            <person name="Li W."/>
            <person name="Chen H.Y."/>
            <person name="Chen S.E."/>
            <person name="Zhou L.G."/>
            <person name="Ni X.B."/>
            <person name="Tian J.H."/>
            <person name="Sheng Y."/>
            <person name="Liu T."/>
            <person name="Pan Y.S."/>
            <person name="Xia L.Y."/>
            <person name="Li J."/>
            <person name="Zhao F."/>
            <person name="Cao W.C."/>
        </authorList>
    </citation>
    <scope>NUCLEOTIDE SEQUENCE</scope>
    <source>
        <strain evidence="3">Rsan-2018</strain>
    </source>
</reference>
<accession>A0A9D4PMG9</accession>
<feature type="region of interest" description="Disordered" evidence="1">
    <location>
        <begin position="408"/>
        <end position="478"/>
    </location>
</feature>
<keyword evidence="2" id="KW-1133">Transmembrane helix</keyword>
<evidence type="ECO:0000256" key="1">
    <source>
        <dbReference type="SAM" id="MobiDB-lite"/>
    </source>
</evidence>
<feature type="compositionally biased region" description="Polar residues" evidence="1">
    <location>
        <begin position="244"/>
        <end position="253"/>
    </location>
</feature>
<feature type="transmembrane region" description="Helical" evidence="2">
    <location>
        <begin position="528"/>
        <end position="554"/>
    </location>
</feature>
<organism evidence="3 4">
    <name type="scientific">Rhipicephalus sanguineus</name>
    <name type="common">Brown dog tick</name>
    <name type="synonym">Ixodes sanguineus</name>
    <dbReference type="NCBI Taxonomy" id="34632"/>
    <lineage>
        <taxon>Eukaryota</taxon>
        <taxon>Metazoa</taxon>
        <taxon>Ecdysozoa</taxon>
        <taxon>Arthropoda</taxon>
        <taxon>Chelicerata</taxon>
        <taxon>Arachnida</taxon>
        <taxon>Acari</taxon>
        <taxon>Parasitiformes</taxon>
        <taxon>Ixodida</taxon>
        <taxon>Ixodoidea</taxon>
        <taxon>Ixodidae</taxon>
        <taxon>Rhipicephalinae</taxon>
        <taxon>Rhipicephalus</taxon>
        <taxon>Rhipicephalus</taxon>
    </lineage>
</organism>
<name>A0A9D4PMG9_RHISA</name>
<protein>
    <submittedName>
        <fullName evidence="3">Uncharacterized protein</fullName>
    </submittedName>
</protein>
<evidence type="ECO:0000313" key="3">
    <source>
        <dbReference type="EMBL" id="KAH7947425.1"/>
    </source>
</evidence>
<dbReference type="Proteomes" id="UP000821837">
    <property type="component" value="Chromosome 6"/>
</dbReference>
<gene>
    <name evidence="3" type="ORF">HPB52_011820</name>
</gene>
<evidence type="ECO:0000256" key="2">
    <source>
        <dbReference type="SAM" id="Phobius"/>
    </source>
</evidence>
<proteinExistence type="predicted"/>
<evidence type="ECO:0000313" key="4">
    <source>
        <dbReference type="Proteomes" id="UP000821837"/>
    </source>
</evidence>
<sequence length="614" mass="67398">MAAGCATERRRREAVEGPQGLRASLQVGTPAHNVNVYGLRWTTIEAPMKLTRLTSRRLPSHFSRLPFVYLEFAHRPNKKFWCTTACETCLIVAHIDRRCKLRRCLYLWVVTEDLSVSVYFKCAPLVSDDVCIPDEVRDVRVLDNLLDSVERYCEKKARQQEDKVGGVLRLVLSLLDDICDDELHDDERADALIFLKEQCKLLTKKSNGVRRMTLRQPRTEVTDAPAQEEKESTMSKTLTKDSESTGATSQAKLKADTSQGLRYLAEGLTTIADALNDGGPGGRAASRPSWHGKRSADVLPDVPGFRCGSYFSEGTDDQHVHCGHKRPRDPKVVITLSDSDETVSVGAPQDDFIDPEGLVVGKPSPGDGLADTDDTAAEISAHGDSFDEGERGLVFDLVLESPMNVEEEFRVEEESMPESSRADQKVRGKDATCQADAAAVQSVKPKQSDSGEASRKQAEMAPAVQETNQPAEAGGKDENVEVLAQPSLPPRDIIQKIEDLPAPRAQNVAAAQPVPPPSETEVVVGYEAMWTVTAVLVIMALVVIVSVATEYYLYSQEGSTDATSPKMISSGTSNIHPTPRLLTTENRTRRIFVFMSEEESKAGDIAILDVNDET</sequence>
<feature type="region of interest" description="Disordered" evidence="1">
    <location>
        <begin position="560"/>
        <end position="580"/>
    </location>
</feature>
<keyword evidence="2" id="KW-0472">Membrane</keyword>
<dbReference type="EMBL" id="JABSTV010001252">
    <property type="protein sequence ID" value="KAH7947425.1"/>
    <property type="molecule type" value="Genomic_DNA"/>
</dbReference>